<dbReference type="EMBL" id="LBMM01012793">
    <property type="protein sequence ID" value="KMQ85993.1"/>
    <property type="molecule type" value="Genomic_DNA"/>
</dbReference>
<dbReference type="GO" id="GO:0015074">
    <property type="term" value="P:DNA integration"/>
    <property type="evidence" value="ECO:0007669"/>
    <property type="project" value="InterPro"/>
</dbReference>
<evidence type="ECO:0000313" key="3">
    <source>
        <dbReference type="Proteomes" id="UP000036403"/>
    </source>
</evidence>
<gene>
    <name evidence="2" type="ORF">RF55_15172</name>
</gene>
<dbReference type="STRING" id="67767.A0A0J7K678"/>
<dbReference type="InterPro" id="IPR012337">
    <property type="entry name" value="RNaseH-like_sf"/>
</dbReference>
<accession>A0A0J7K678</accession>
<evidence type="ECO:0000313" key="2">
    <source>
        <dbReference type="EMBL" id="KMQ85993.1"/>
    </source>
</evidence>
<keyword evidence="3" id="KW-1185">Reference proteome</keyword>
<organism evidence="2 3">
    <name type="scientific">Lasius niger</name>
    <name type="common">Black garden ant</name>
    <dbReference type="NCBI Taxonomy" id="67767"/>
    <lineage>
        <taxon>Eukaryota</taxon>
        <taxon>Metazoa</taxon>
        <taxon>Ecdysozoa</taxon>
        <taxon>Arthropoda</taxon>
        <taxon>Hexapoda</taxon>
        <taxon>Insecta</taxon>
        <taxon>Pterygota</taxon>
        <taxon>Neoptera</taxon>
        <taxon>Endopterygota</taxon>
        <taxon>Hymenoptera</taxon>
        <taxon>Apocrita</taxon>
        <taxon>Aculeata</taxon>
        <taxon>Formicoidea</taxon>
        <taxon>Formicidae</taxon>
        <taxon>Formicinae</taxon>
        <taxon>Lasius</taxon>
        <taxon>Lasius</taxon>
    </lineage>
</organism>
<comment type="caution">
    <text evidence="2">The sequence shown here is derived from an EMBL/GenBank/DDBJ whole genome shotgun (WGS) entry which is preliminary data.</text>
</comment>
<sequence length="100" mass="10857">MGDLPASCVTPLPPFAKSGVDYAGPFSIKVNRNKTGKAYLCVFVCFVTKAVHLEIVSDLSTTTFLNALKRFLARRGKCISIYSDNGTAFIGANNALKEMY</sequence>
<protein>
    <recommendedName>
        <fullName evidence="1">Integrase catalytic domain-containing protein</fullName>
    </recommendedName>
</protein>
<dbReference type="Pfam" id="PF00665">
    <property type="entry name" value="rve"/>
    <property type="match status" value="1"/>
</dbReference>
<dbReference type="AlphaFoldDB" id="A0A0J7K678"/>
<dbReference type="InterPro" id="IPR001584">
    <property type="entry name" value="Integrase_cat-core"/>
</dbReference>
<name>A0A0J7K678_LASNI</name>
<dbReference type="Gene3D" id="3.30.420.10">
    <property type="entry name" value="Ribonuclease H-like superfamily/Ribonuclease H"/>
    <property type="match status" value="1"/>
</dbReference>
<proteinExistence type="predicted"/>
<reference evidence="2 3" key="1">
    <citation type="submission" date="2015-04" db="EMBL/GenBank/DDBJ databases">
        <title>Lasius niger genome sequencing.</title>
        <authorList>
            <person name="Konorov E.A."/>
            <person name="Nikitin M.A."/>
            <person name="Kirill M.V."/>
            <person name="Chang P."/>
        </authorList>
    </citation>
    <scope>NUCLEOTIDE SEQUENCE [LARGE SCALE GENOMIC DNA]</scope>
    <source>
        <tissue evidence="2">Whole</tissue>
    </source>
</reference>
<dbReference type="InterPro" id="IPR036397">
    <property type="entry name" value="RNaseH_sf"/>
</dbReference>
<dbReference type="PANTHER" id="PTHR47331">
    <property type="entry name" value="PHD-TYPE DOMAIN-CONTAINING PROTEIN"/>
    <property type="match status" value="1"/>
</dbReference>
<dbReference type="OrthoDB" id="6432478at2759"/>
<dbReference type="PANTHER" id="PTHR47331:SF1">
    <property type="entry name" value="GAG-LIKE PROTEIN"/>
    <property type="match status" value="1"/>
</dbReference>
<dbReference type="SUPFAM" id="SSF53098">
    <property type="entry name" value="Ribonuclease H-like"/>
    <property type="match status" value="1"/>
</dbReference>
<dbReference type="Proteomes" id="UP000036403">
    <property type="component" value="Unassembled WGS sequence"/>
</dbReference>
<evidence type="ECO:0000259" key="1">
    <source>
        <dbReference type="PROSITE" id="PS50994"/>
    </source>
</evidence>
<dbReference type="PaxDb" id="67767-A0A0J7K678"/>
<dbReference type="GO" id="GO:0003676">
    <property type="term" value="F:nucleic acid binding"/>
    <property type="evidence" value="ECO:0007669"/>
    <property type="project" value="InterPro"/>
</dbReference>
<feature type="domain" description="Integrase catalytic" evidence="1">
    <location>
        <begin position="10"/>
        <end position="100"/>
    </location>
</feature>
<dbReference type="PROSITE" id="PS50994">
    <property type="entry name" value="INTEGRASE"/>
    <property type="match status" value="1"/>
</dbReference>